<dbReference type="EMBL" id="WNDV01000013">
    <property type="protein sequence ID" value="KAF1036204.1"/>
    <property type="molecule type" value="Genomic_DNA"/>
</dbReference>
<dbReference type="InterPro" id="IPR016181">
    <property type="entry name" value="Acyl_CoA_acyltransferase"/>
</dbReference>
<name>A0A833V081_BURL3</name>
<dbReference type="SUPFAM" id="SSF55729">
    <property type="entry name" value="Acyl-CoA N-acyltransferases (Nat)"/>
    <property type="match status" value="1"/>
</dbReference>
<dbReference type="Gene3D" id="3.40.630.30">
    <property type="match status" value="1"/>
</dbReference>
<comment type="caution">
    <text evidence="2">The sequence shown here is derived from an EMBL/GenBank/DDBJ whole genome shotgun (WGS) entry which is preliminary data.</text>
</comment>
<evidence type="ECO:0000259" key="1">
    <source>
        <dbReference type="PROSITE" id="PS51186"/>
    </source>
</evidence>
<feature type="domain" description="N-acetyltransferase" evidence="1">
    <location>
        <begin position="52"/>
        <end position="215"/>
    </location>
</feature>
<reference evidence="3" key="1">
    <citation type="journal article" date="2020" name="MBio">
        <title>Horizontal gene transfer to a defensive symbiont with a reduced genome amongst a multipartite beetle microbiome.</title>
        <authorList>
            <person name="Waterworth S.C."/>
            <person name="Florez L.V."/>
            <person name="Rees E.R."/>
            <person name="Hertweck C."/>
            <person name="Kaltenpoth M."/>
            <person name="Kwan J.C."/>
        </authorList>
    </citation>
    <scope>NUCLEOTIDE SEQUENCE [LARGE SCALE GENOMIC DNA]</scope>
</reference>
<evidence type="ECO:0000313" key="2">
    <source>
        <dbReference type="EMBL" id="KAF1036204.1"/>
    </source>
</evidence>
<proteinExistence type="predicted"/>
<dbReference type="Proteomes" id="UP000467522">
    <property type="component" value="Unassembled WGS sequence"/>
</dbReference>
<evidence type="ECO:0000313" key="3">
    <source>
        <dbReference type="Proteomes" id="UP000467522"/>
    </source>
</evidence>
<organism evidence="2 3">
    <name type="scientific">Burkholderia lata (strain ATCC 17760 / DSM 23089 / LMG 22485 / NCIMB 9086 / R18194 / 383)</name>
    <dbReference type="NCBI Taxonomy" id="482957"/>
    <lineage>
        <taxon>Bacteria</taxon>
        <taxon>Pseudomonadati</taxon>
        <taxon>Pseudomonadota</taxon>
        <taxon>Betaproteobacteria</taxon>
        <taxon>Burkholderiales</taxon>
        <taxon>Burkholderiaceae</taxon>
        <taxon>Burkholderia</taxon>
        <taxon>Burkholderia cepacia complex</taxon>
    </lineage>
</organism>
<dbReference type="InterPro" id="IPR000182">
    <property type="entry name" value="GNAT_dom"/>
</dbReference>
<dbReference type="GO" id="GO:0016747">
    <property type="term" value="F:acyltransferase activity, transferring groups other than amino-acyl groups"/>
    <property type="evidence" value="ECO:0007669"/>
    <property type="project" value="InterPro"/>
</dbReference>
<sequence length="377" mass="41771">MLIKVVADDAQVATRLAQPSTITRASNAMNSIGSNMAGRNSVKPDDSGHRQLRIRRGTVSDTSRICALFEREYGDSSHPCLDAGYVRSAVSNKSELWFVAEEETQAAIGCMSVSYNAQNRSWEYGRAMISRHHRHLGVLSALMQSAIDTMPAADHDLAFAIARTDIALRALQRHVDGVVVGHDGSPDSAHGVREHHVIAIEKFRSPRFRHGLPRSPIFRESEVLRSAIFEPLGLSGTPEPYPDTCFWGHGDDCSDGFTFRADERADAIYLCQHAGGPFMTERDVAADLLRFLKRRSTTTYVGAIVLADKLTLVKAMLEAGFRITAYLPAWHWSRGARYDCLLLARRDSGFASKNGLDEHIDMLDAAYREIGQRILSV</sequence>
<accession>A0A833V081</accession>
<dbReference type="PROSITE" id="PS51186">
    <property type="entry name" value="GNAT"/>
    <property type="match status" value="1"/>
</dbReference>
<dbReference type="Pfam" id="PF00583">
    <property type="entry name" value="Acetyltransf_1"/>
    <property type="match status" value="1"/>
</dbReference>
<protein>
    <recommendedName>
        <fullName evidence="1">N-acetyltransferase domain-containing protein</fullName>
    </recommendedName>
</protein>
<gene>
    <name evidence="2" type="ORF">GAK33_04207</name>
</gene>
<dbReference type="AlphaFoldDB" id="A0A833V081"/>